<reference evidence="1" key="1">
    <citation type="journal article" date="2014" name="Int. J. Syst. Evol. Microbiol.">
        <title>Complete genome sequence of Corynebacterium casei LMG S-19264T (=DSM 44701T), isolated from a smear-ripened cheese.</title>
        <authorList>
            <consortium name="US DOE Joint Genome Institute (JGI-PGF)"/>
            <person name="Walter F."/>
            <person name="Albersmeier A."/>
            <person name="Kalinowski J."/>
            <person name="Ruckert C."/>
        </authorList>
    </citation>
    <scope>NUCLEOTIDE SEQUENCE</scope>
    <source>
        <strain evidence="1">KCTC 32182</strain>
    </source>
</reference>
<evidence type="ECO:0000313" key="1">
    <source>
        <dbReference type="EMBL" id="GGY08709.1"/>
    </source>
</evidence>
<dbReference type="InterPro" id="IPR007553">
    <property type="entry name" value="2-thiour_desulf"/>
</dbReference>
<dbReference type="PANTHER" id="PTHR30087:SF1">
    <property type="entry name" value="HYPOTHETICAL CYTOSOLIC PROTEIN"/>
    <property type="match status" value="1"/>
</dbReference>
<dbReference type="Proteomes" id="UP000645257">
    <property type="component" value="Unassembled WGS sequence"/>
</dbReference>
<protein>
    <recommendedName>
        <fullName evidence="3">DUF523 domain-containing protein</fullName>
    </recommendedName>
</protein>
<keyword evidence="2" id="KW-1185">Reference proteome</keyword>
<gene>
    <name evidence="1" type="ORF">GCM10011289_09370</name>
</gene>
<dbReference type="AlphaFoldDB" id="A0A918NZH9"/>
<reference evidence="1" key="2">
    <citation type="submission" date="2020-09" db="EMBL/GenBank/DDBJ databases">
        <authorList>
            <person name="Sun Q."/>
            <person name="Kim S."/>
        </authorList>
    </citation>
    <scope>NUCLEOTIDE SEQUENCE</scope>
    <source>
        <strain evidence="1">KCTC 32182</strain>
    </source>
</reference>
<sequence length="157" mass="16257">MKNKLLISACLLGHPVRYDGGAKGLPDETLRDLRQRFGLIPVCPECAGGLPTPRAPAEIEPGRSASDVLRGQGSVITATGDDVTAEFLSGADKVLGIAQETGAGCALLKANSPSCGKLAVYDGHFAGKLVPGEGITAHRLRQAGIPVFSETELNLLP</sequence>
<dbReference type="RefSeq" id="WP_189531731.1">
    <property type="nucleotide sequence ID" value="NZ_BMYX01000003.1"/>
</dbReference>
<name>A0A918NZH9_9NEIS</name>
<comment type="caution">
    <text evidence="1">The sequence shown here is derived from an EMBL/GenBank/DDBJ whole genome shotgun (WGS) entry which is preliminary data.</text>
</comment>
<dbReference type="PANTHER" id="PTHR30087">
    <property type="entry name" value="INNER MEMBRANE PROTEIN"/>
    <property type="match status" value="1"/>
</dbReference>
<organism evidence="1 2">
    <name type="scientific">Paludibacterium paludis</name>
    <dbReference type="NCBI Taxonomy" id="1225769"/>
    <lineage>
        <taxon>Bacteria</taxon>
        <taxon>Pseudomonadati</taxon>
        <taxon>Pseudomonadota</taxon>
        <taxon>Betaproteobacteria</taxon>
        <taxon>Neisseriales</taxon>
        <taxon>Chromobacteriaceae</taxon>
        <taxon>Paludibacterium</taxon>
    </lineage>
</organism>
<dbReference type="Pfam" id="PF04463">
    <property type="entry name" value="2-thiour_desulf"/>
    <property type="match status" value="1"/>
</dbReference>
<dbReference type="EMBL" id="BMYX01000003">
    <property type="protein sequence ID" value="GGY08709.1"/>
    <property type="molecule type" value="Genomic_DNA"/>
</dbReference>
<accession>A0A918NZH9</accession>
<evidence type="ECO:0000313" key="2">
    <source>
        <dbReference type="Proteomes" id="UP000645257"/>
    </source>
</evidence>
<proteinExistence type="predicted"/>
<evidence type="ECO:0008006" key="3">
    <source>
        <dbReference type="Google" id="ProtNLM"/>
    </source>
</evidence>